<dbReference type="Pfam" id="PF00743">
    <property type="entry name" value="FMO-like"/>
    <property type="match status" value="1"/>
</dbReference>
<proteinExistence type="inferred from homology"/>
<dbReference type="PANTHER" id="PTHR42877:SF4">
    <property type="entry name" value="FAD_NAD(P)-BINDING DOMAIN-CONTAINING PROTEIN-RELATED"/>
    <property type="match status" value="1"/>
</dbReference>
<keyword evidence="4" id="KW-0560">Oxidoreductase</keyword>
<organism evidence="5 6">
    <name type="scientific">Athelia psychrophila</name>
    <dbReference type="NCBI Taxonomy" id="1759441"/>
    <lineage>
        <taxon>Eukaryota</taxon>
        <taxon>Fungi</taxon>
        <taxon>Dikarya</taxon>
        <taxon>Basidiomycota</taxon>
        <taxon>Agaricomycotina</taxon>
        <taxon>Agaricomycetes</taxon>
        <taxon>Agaricomycetidae</taxon>
        <taxon>Atheliales</taxon>
        <taxon>Atheliaceae</taxon>
        <taxon>Athelia</taxon>
    </lineage>
</organism>
<dbReference type="OrthoDB" id="74360at2759"/>
<dbReference type="InterPro" id="IPR036188">
    <property type="entry name" value="FAD/NAD-bd_sf"/>
</dbReference>
<evidence type="ECO:0000256" key="4">
    <source>
        <dbReference type="ARBA" id="ARBA00023002"/>
    </source>
</evidence>
<dbReference type="STRING" id="436010.A0A166FV68"/>
<dbReference type="GO" id="GO:0050660">
    <property type="term" value="F:flavin adenine dinucleotide binding"/>
    <property type="evidence" value="ECO:0007669"/>
    <property type="project" value="InterPro"/>
</dbReference>
<evidence type="ECO:0000313" key="6">
    <source>
        <dbReference type="Proteomes" id="UP000076532"/>
    </source>
</evidence>
<sequence>MGKTRKGSGKRVVIIGTGIGGLSTAIALKENLGLEDVNLTIFEKASDVGGTWRENTYPGAGSDVQVHLYSLSTELRPHWDADLATQPELLAYWRALAAKHGLRRNIVFNTRVVGAEWDAAQQLYHVTVQRLADPDCAKGMEEVMEIVVDAEVVISAIGVLEQPRFPDIAGMGEFKGEWFHSARWEPDVRLAGRRVAVIGSGSSATQFVPKLTEDPTTEVVQFIRTPSWYAPRAKQVFSGFAKWIFAHVPGAMRVYRSYIYLQRERIYFAVFRASDSITRKVKQALLGHLHHNCPDEYREAMTPDFPPGCKRLLADSGYLSTLNRPNVSLKFGGVSRLTSTGVETKQGEQIPFDVVIFATGFSVDKYPIHITGIDGATVQGYYEAHGGPTAYLGTTIPGLPNFYMVAGPNTVTGHTSVVFTEEVQIQYILKMVAPVLSSSASSFVVTPAACDAYNAKIQRRLEGSVLTQCVSWYRTDGTGKVTNFFPGPVTLLWWWMRKPVWGDYEVVGGERWRAERRTRKVKRAVGIAALAVASVGLSRNWEAVESGAKVTWGMLENKHVSDVIISLREAVIGW</sequence>
<evidence type="ECO:0000256" key="1">
    <source>
        <dbReference type="ARBA" id="ARBA00010139"/>
    </source>
</evidence>
<dbReference type="PANTHER" id="PTHR42877">
    <property type="entry name" value="L-ORNITHINE N(5)-MONOOXYGENASE-RELATED"/>
    <property type="match status" value="1"/>
</dbReference>
<gene>
    <name evidence="5" type="ORF">FIBSPDRAFT_865192</name>
</gene>
<reference evidence="5 6" key="1">
    <citation type="journal article" date="2016" name="Mol. Biol. Evol.">
        <title>Comparative Genomics of Early-Diverging Mushroom-Forming Fungi Provides Insights into the Origins of Lignocellulose Decay Capabilities.</title>
        <authorList>
            <person name="Nagy L.G."/>
            <person name="Riley R."/>
            <person name="Tritt A."/>
            <person name="Adam C."/>
            <person name="Daum C."/>
            <person name="Floudas D."/>
            <person name="Sun H."/>
            <person name="Yadav J.S."/>
            <person name="Pangilinan J."/>
            <person name="Larsson K.H."/>
            <person name="Matsuura K."/>
            <person name="Barry K."/>
            <person name="Labutti K."/>
            <person name="Kuo R."/>
            <person name="Ohm R.A."/>
            <person name="Bhattacharya S.S."/>
            <person name="Shirouzu T."/>
            <person name="Yoshinaga Y."/>
            <person name="Martin F.M."/>
            <person name="Grigoriev I.V."/>
            <person name="Hibbett D.S."/>
        </authorList>
    </citation>
    <scope>NUCLEOTIDE SEQUENCE [LARGE SCALE GENOMIC DNA]</scope>
    <source>
        <strain evidence="5 6">CBS 109695</strain>
    </source>
</reference>
<keyword evidence="3" id="KW-0274">FAD</keyword>
<protein>
    <submittedName>
        <fullName evidence="5">FAD/NAD-binding domain-containing protein</fullName>
    </submittedName>
</protein>
<comment type="similarity">
    <text evidence="1">Belongs to the FAD-binding monooxygenase family.</text>
</comment>
<dbReference type="GO" id="GO:0004499">
    <property type="term" value="F:N,N-dimethylaniline monooxygenase activity"/>
    <property type="evidence" value="ECO:0007669"/>
    <property type="project" value="InterPro"/>
</dbReference>
<keyword evidence="2" id="KW-0285">Flavoprotein</keyword>
<dbReference type="Proteomes" id="UP000076532">
    <property type="component" value="Unassembled WGS sequence"/>
</dbReference>
<dbReference type="Gene3D" id="3.50.50.60">
    <property type="entry name" value="FAD/NAD(P)-binding domain"/>
    <property type="match status" value="3"/>
</dbReference>
<accession>A0A166FV68</accession>
<dbReference type="InterPro" id="IPR020946">
    <property type="entry name" value="Flavin_mOase-like"/>
</dbReference>
<dbReference type="AlphaFoldDB" id="A0A166FV68"/>
<dbReference type="EMBL" id="KV417585">
    <property type="protein sequence ID" value="KZP17198.1"/>
    <property type="molecule type" value="Genomic_DNA"/>
</dbReference>
<evidence type="ECO:0000256" key="2">
    <source>
        <dbReference type="ARBA" id="ARBA00022630"/>
    </source>
</evidence>
<name>A0A166FV68_9AGAM</name>
<evidence type="ECO:0000256" key="3">
    <source>
        <dbReference type="ARBA" id="ARBA00022827"/>
    </source>
</evidence>
<dbReference type="InterPro" id="IPR051209">
    <property type="entry name" value="FAD-bind_Monooxygenase_sf"/>
</dbReference>
<dbReference type="SUPFAM" id="SSF51905">
    <property type="entry name" value="FAD/NAD(P)-binding domain"/>
    <property type="match status" value="1"/>
</dbReference>
<keyword evidence="6" id="KW-1185">Reference proteome</keyword>
<dbReference type="GO" id="GO:0050661">
    <property type="term" value="F:NADP binding"/>
    <property type="evidence" value="ECO:0007669"/>
    <property type="project" value="InterPro"/>
</dbReference>
<evidence type="ECO:0000313" key="5">
    <source>
        <dbReference type="EMBL" id="KZP17198.1"/>
    </source>
</evidence>